<evidence type="ECO:0000313" key="2">
    <source>
        <dbReference type="Proteomes" id="UP001597211"/>
    </source>
</evidence>
<sequence>MCKLEYALVTAPNALAVEFIRTMKIRGIPFALMVNNSKSRKEATERGIEHVVLVDTTKRKNQIVPEIPIGPVYIFEESLTLTCRYLQFCRPWTRSPIYIITQRMNPGAVYKGLGANYVIYTKGKDVSFILQKENKGGAYGQ</sequence>
<comment type="caution">
    <text evidence="1">The sequence shown here is derived from an EMBL/GenBank/DDBJ whole genome shotgun (WGS) entry which is preliminary data.</text>
</comment>
<dbReference type="EMBL" id="JBHTKZ010000016">
    <property type="protein sequence ID" value="MFD1181745.1"/>
    <property type="molecule type" value="Genomic_DNA"/>
</dbReference>
<organism evidence="1 2">
    <name type="scientific">Paenibacillus timonensis</name>
    <dbReference type="NCBI Taxonomy" id="225915"/>
    <lineage>
        <taxon>Bacteria</taxon>
        <taxon>Bacillati</taxon>
        <taxon>Bacillota</taxon>
        <taxon>Bacilli</taxon>
        <taxon>Bacillales</taxon>
        <taxon>Paenibacillaceae</taxon>
        <taxon>Paenibacillus</taxon>
    </lineage>
</organism>
<protein>
    <submittedName>
        <fullName evidence="1">Uncharacterized protein</fullName>
    </submittedName>
</protein>
<dbReference type="Proteomes" id="UP001597211">
    <property type="component" value="Unassembled WGS sequence"/>
</dbReference>
<reference evidence="2" key="1">
    <citation type="journal article" date="2019" name="Int. J. Syst. Evol. Microbiol.">
        <title>The Global Catalogue of Microorganisms (GCM) 10K type strain sequencing project: providing services to taxonomists for standard genome sequencing and annotation.</title>
        <authorList>
            <consortium name="The Broad Institute Genomics Platform"/>
            <consortium name="The Broad Institute Genome Sequencing Center for Infectious Disease"/>
            <person name="Wu L."/>
            <person name="Ma J."/>
        </authorList>
    </citation>
    <scope>NUCLEOTIDE SEQUENCE [LARGE SCALE GENOMIC DNA]</scope>
    <source>
        <strain evidence="2">CCUG 48216</strain>
    </source>
</reference>
<evidence type="ECO:0000313" key="1">
    <source>
        <dbReference type="EMBL" id="MFD1181745.1"/>
    </source>
</evidence>
<accession>A0ABW3SCS5</accession>
<keyword evidence="2" id="KW-1185">Reference proteome</keyword>
<dbReference type="RefSeq" id="WP_240268785.1">
    <property type="nucleotide sequence ID" value="NZ_JAKSXN010000016.1"/>
</dbReference>
<proteinExistence type="predicted"/>
<name>A0ABW3SCS5_9BACL</name>
<gene>
    <name evidence="1" type="ORF">ACFQ2Z_10270</name>
</gene>